<feature type="compositionally biased region" description="Polar residues" evidence="4">
    <location>
        <begin position="122"/>
        <end position="131"/>
    </location>
</feature>
<dbReference type="FunFam" id="2.130.10.10:FF:000329">
    <property type="entry name" value="WD repeat-containing protein 44"/>
    <property type="match status" value="1"/>
</dbReference>
<dbReference type="Proteomes" id="UP000091857">
    <property type="component" value="Chromosome 9"/>
</dbReference>
<dbReference type="OMA" id="MYSTEDC"/>
<dbReference type="SMART" id="SM00320">
    <property type="entry name" value="WD40"/>
    <property type="match status" value="6"/>
</dbReference>
<dbReference type="STRING" id="3983.A0A2C9V938"/>
<dbReference type="PANTHER" id="PTHR14221">
    <property type="entry name" value="WD REPEAT DOMAIN 44"/>
    <property type="match status" value="1"/>
</dbReference>
<dbReference type="InterPro" id="IPR020472">
    <property type="entry name" value="WD40_PAC1"/>
</dbReference>
<feature type="compositionally biased region" description="Basic and acidic residues" evidence="4">
    <location>
        <begin position="775"/>
        <end position="805"/>
    </location>
</feature>
<protein>
    <submittedName>
        <fullName evidence="5">Uncharacterized protein</fullName>
    </submittedName>
</protein>
<dbReference type="Pfam" id="PF00400">
    <property type="entry name" value="WD40"/>
    <property type="match status" value="4"/>
</dbReference>
<evidence type="ECO:0000313" key="6">
    <source>
        <dbReference type="Proteomes" id="UP000091857"/>
    </source>
</evidence>
<accession>A0A2C9V938</accession>
<dbReference type="InterPro" id="IPR036322">
    <property type="entry name" value="WD40_repeat_dom_sf"/>
</dbReference>
<dbReference type="OrthoDB" id="408728at2759"/>
<feature type="region of interest" description="Disordered" evidence="4">
    <location>
        <begin position="122"/>
        <end position="155"/>
    </location>
</feature>
<dbReference type="EMBL" id="CM004395">
    <property type="protein sequence ID" value="OAY41288.1"/>
    <property type="molecule type" value="Genomic_DNA"/>
</dbReference>
<dbReference type="PROSITE" id="PS50294">
    <property type="entry name" value="WD_REPEATS_REGION"/>
    <property type="match status" value="3"/>
</dbReference>
<feature type="compositionally biased region" description="Basic and acidic residues" evidence="4">
    <location>
        <begin position="132"/>
        <end position="146"/>
    </location>
</feature>
<dbReference type="InterPro" id="IPR040324">
    <property type="entry name" value="WDR44/Dgr2"/>
</dbReference>
<dbReference type="PROSITE" id="PS50082">
    <property type="entry name" value="WD_REPEATS_2"/>
    <property type="match status" value="3"/>
</dbReference>
<evidence type="ECO:0000256" key="2">
    <source>
        <dbReference type="ARBA" id="ARBA00022737"/>
    </source>
</evidence>
<dbReference type="InterPro" id="IPR001680">
    <property type="entry name" value="WD40_rpt"/>
</dbReference>
<evidence type="ECO:0000313" key="5">
    <source>
        <dbReference type="EMBL" id="OAY41288.1"/>
    </source>
</evidence>
<organism evidence="5 6">
    <name type="scientific">Manihot esculenta</name>
    <name type="common">Cassava</name>
    <name type="synonym">Jatropha manihot</name>
    <dbReference type="NCBI Taxonomy" id="3983"/>
    <lineage>
        <taxon>Eukaryota</taxon>
        <taxon>Viridiplantae</taxon>
        <taxon>Streptophyta</taxon>
        <taxon>Embryophyta</taxon>
        <taxon>Tracheophyta</taxon>
        <taxon>Spermatophyta</taxon>
        <taxon>Magnoliopsida</taxon>
        <taxon>eudicotyledons</taxon>
        <taxon>Gunneridae</taxon>
        <taxon>Pentapetalae</taxon>
        <taxon>rosids</taxon>
        <taxon>fabids</taxon>
        <taxon>Malpighiales</taxon>
        <taxon>Euphorbiaceae</taxon>
        <taxon>Crotonoideae</taxon>
        <taxon>Manihoteae</taxon>
        <taxon>Manihot</taxon>
    </lineage>
</organism>
<dbReference type="InterPro" id="IPR015943">
    <property type="entry name" value="WD40/YVTN_repeat-like_dom_sf"/>
</dbReference>
<keyword evidence="2" id="KW-0677">Repeat</keyword>
<feature type="repeat" description="WD" evidence="3">
    <location>
        <begin position="392"/>
        <end position="433"/>
    </location>
</feature>
<dbReference type="InterPro" id="IPR019775">
    <property type="entry name" value="WD40_repeat_CS"/>
</dbReference>
<evidence type="ECO:0000256" key="1">
    <source>
        <dbReference type="ARBA" id="ARBA00022574"/>
    </source>
</evidence>
<feature type="repeat" description="WD" evidence="3">
    <location>
        <begin position="527"/>
        <end position="561"/>
    </location>
</feature>
<feature type="compositionally biased region" description="Low complexity" evidence="4">
    <location>
        <begin position="748"/>
        <end position="774"/>
    </location>
</feature>
<dbReference type="PANTHER" id="PTHR14221:SF41">
    <property type="entry name" value="TRANSDUCIN_WD40 REPEAT-LIKE SUPERFAMILY PROTEIN"/>
    <property type="match status" value="1"/>
</dbReference>
<feature type="region of interest" description="Disordered" evidence="4">
    <location>
        <begin position="727"/>
        <end position="807"/>
    </location>
</feature>
<dbReference type="AlphaFoldDB" id="A0A2C9V938"/>
<proteinExistence type="predicted"/>
<comment type="caution">
    <text evidence="5">The sequence shown here is derived from an EMBL/GenBank/DDBJ whole genome shotgun (WGS) entry which is preliminary data.</text>
</comment>
<dbReference type="PROSITE" id="PS00678">
    <property type="entry name" value="WD_REPEATS_1"/>
    <property type="match status" value="2"/>
</dbReference>
<keyword evidence="1 3" id="KW-0853">WD repeat</keyword>
<dbReference type="SUPFAM" id="SSF50978">
    <property type="entry name" value="WD40 repeat-like"/>
    <property type="match status" value="1"/>
</dbReference>
<evidence type="ECO:0000256" key="4">
    <source>
        <dbReference type="SAM" id="MobiDB-lite"/>
    </source>
</evidence>
<feature type="region of interest" description="Disordered" evidence="4">
    <location>
        <begin position="439"/>
        <end position="460"/>
    </location>
</feature>
<reference evidence="6" key="1">
    <citation type="journal article" date="2016" name="Nat. Biotechnol.">
        <title>Sequencing wild and cultivated cassava and related species reveals extensive interspecific hybridization and genetic diversity.</title>
        <authorList>
            <person name="Bredeson J.V."/>
            <person name="Lyons J.B."/>
            <person name="Prochnik S.E."/>
            <person name="Wu G.A."/>
            <person name="Ha C.M."/>
            <person name="Edsinger-Gonzales E."/>
            <person name="Grimwood J."/>
            <person name="Schmutz J."/>
            <person name="Rabbi I.Y."/>
            <person name="Egesi C."/>
            <person name="Nauluvula P."/>
            <person name="Lebot V."/>
            <person name="Ndunguru J."/>
            <person name="Mkamilo G."/>
            <person name="Bart R.S."/>
            <person name="Setter T.L."/>
            <person name="Gleadow R.M."/>
            <person name="Kulakow P."/>
            <person name="Ferguson M.E."/>
            <person name="Rounsley S."/>
            <person name="Rokhsar D.S."/>
        </authorList>
    </citation>
    <scope>NUCLEOTIDE SEQUENCE [LARGE SCALE GENOMIC DNA]</scope>
    <source>
        <strain evidence="6">cv. AM560-2</strain>
    </source>
</reference>
<dbReference type="Gramene" id="Manes.09G089100.1.v8.1">
    <property type="protein sequence ID" value="Manes.09G089100.1.v8.1.CDS"/>
    <property type="gene ID" value="Manes.09G089100.v8.1"/>
</dbReference>
<feature type="repeat" description="WD" evidence="3">
    <location>
        <begin position="487"/>
        <end position="527"/>
    </location>
</feature>
<sequence length="899" mass="100705">MERKKTFTMNWDALGDQDDDDDRFFESRDRLSSAVPLERASSGSEDETNDFEDTRLSFASSVSTAEFRNYSTAAAAAMSPEYDIWLSAPGSIKERRKRLLQGMGLSADKELLNISSKNLTRAVSTKITNRHASPDKKTDPSKDTKPKPSPAPVPVVLVRSRSGNDIASFSVEKTRKEEILGNISKQRLTRSSSMIIVSQARIYPYQDPARISTKDRKKTRSLEQKRSLTPSISDNRFRAFFLIKNLDTGKEFIVNEYNHDGNWNKVSDLQTGKQLTMEEFEKSVGHSPVVKELMKRENVNKMNGDERKLTANKYLSKSFRNSKRRGAAFLKKAKGMAHSMSLKGIDKERDIVSPKAESKAESKNSSPSGWIKVRQNGKSCKELSALHLCQEIQAHQGSIWTMKFSPDTQLLASGGEDRTIHIWEVQECEIMSLNPFSTPGLGEVTPMPSEKKKKKKGSLSRKSSLIPDYVHVPETVFSLSEKPICSFTGHLDDVLDLSWSRSQLLLSSSMDKTVRLWDMETKSCLKLFAHNDYVTCIHFNPMDDNYFISGSLDNKVRIWNIPDRMLVDWTDLHEMVTAVCYTPDGQGALIGSHKGSCRMYNVEDCKLSRAEHIDLHNKKRPKKITGFQFSPCNPTEVLVASADSRIRIIDGSELVYKFKGFRNLNSQIAASFSTDGKFVICASEDSHVYLWKRDERAGTSGKGKNMTKTKSHENFQCRDVSIAILWPGTVRGDPPPEQHHSKRHSKRSSSFSSPTNDESSVSSRRNFPSSASDSPTREDNSSATGNERKLPPLPNKKDNNNKNVDRAPSLGEDLFPVCWLDSGLANSFKSASSSMRYGESPSISAGPSKSSSWPSSWSWLHGNQNVQATAWGMVIVTATLGGEIRAYQNFGLPRQSNLF</sequence>
<dbReference type="PRINTS" id="PR00320">
    <property type="entry name" value="GPROTEINBRPT"/>
</dbReference>
<gene>
    <name evidence="5" type="ORF">MANES_09G089100v8</name>
</gene>
<name>A0A2C9V938_MANES</name>
<dbReference type="Gene3D" id="2.130.10.10">
    <property type="entry name" value="YVTN repeat-like/Quinoprotein amine dehydrogenase"/>
    <property type="match status" value="1"/>
</dbReference>
<evidence type="ECO:0000256" key="3">
    <source>
        <dbReference type="PROSITE-ProRule" id="PRU00221"/>
    </source>
</evidence>
<keyword evidence="6" id="KW-1185">Reference proteome</keyword>
<feature type="region of interest" description="Disordered" evidence="4">
    <location>
        <begin position="1"/>
        <end position="22"/>
    </location>
</feature>